<keyword evidence="7" id="KW-0496">Mitochondrion</keyword>
<dbReference type="InterPro" id="IPR023395">
    <property type="entry name" value="MCP_dom_sf"/>
</dbReference>
<feature type="domain" description="FAS1" evidence="12">
    <location>
        <begin position="214"/>
        <end position="347"/>
    </location>
</feature>
<dbReference type="Pfam" id="PF00153">
    <property type="entry name" value="Mito_carr"/>
    <property type="match status" value="3"/>
</dbReference>
<dbReference type="STRING" id="231916.A0A409VLF1"/>
<dbReference type="SMART" id="SM00554">
    <property type="entry name" value="FAS1"/>
    <property type="match status" value="5"/>
</dbReference>
<organism evidence="13 14">
    <name type="scientific">Gymnopilus dilepis</name>
    <dbReference type="NCBI Taxonomy" id="231916"/>
    <lineage>
        <taxon>Eukaryota</taxon>
        <taxon>Fungi</taxon>
        <taxon>Dikarya</taxon>
        <taxon>Basidiomycota</taxon>
        <taxon>Agaricomycotina</taxon>
        <taxon>Agaricomycetes</taxon>
        <taxon>Agaricomycetidae</taxon>
        <taxon>Agaricales</taxon>
        <taxon>Agaricineae</taxon>
        <taxon>Hymenogastraceae</taxon>
        <taxon>Gymnopilus</taxon>
    </lineage>
</organism>
<keyword evidence="8 9" id="KW-0472">Membrane</keyword>
<feature type="repeat" description="Solcar" evidence="9">
    <location>
        <begin position="1059"/>
        <end position="1137"/>
    </location>
</feature>
<feature type="repeat" description="Solcar" evidence="9">
    <location>
        <begin position="959"/>
        <end position="1048"/>
    </location>
</feature>
<feature type="region of interest" description="Disordered" evidence="10">
    <location>
        <begin position="137"/>
        <end position="161"/>
    </location>
</feature>
<name>A0A409VLF1_9AGAR</name>
<feature type="signal peptide" evidence="11">
    <location>
        <begin position="1"/>
        <end position="20"/>
    </location>
</feature>
<keyword evidence="5" id="KW-0677">Repeat</keyword>
<proteinExistence type="inferred from homology"/>
<evidence type="ECO:0000256" key="10">
    <source>
        <dbReference type="SAM" id="MobiDB-lite"/>
    </source>
</evidence>
<dbReference type="Gene3D" id="2.30.180.10">
    <property type="entry name" value="FAS1 domain"/>
    <property type="match status" value="5"/>
</dbReference>
<dbReference type="InterPro" id="IPR018108">
    <property type="entry name" value="MCP_transmembrane"/>
</dbReference>
<gene>
    <name evidence="13" type="ORF">CVT26_009933</name>
</gene>
<dbReference type="GO" id="GO:1902603">
    <property type="term" value="P:carnitine transmembrane transport"/>
    <property type="evidence" value="ECO:0007669"/>
    <property type="project" value="TreeGrafter"/>
</dbReference>
<comment type="caution">
    <text evidence="13">The sequence shown here is derived from an EMBL/GenBank/DDBJ whole genome shotgun (WGS) entry which is preliminary data.</text>
</comment>
<evidence type="ECO:0000256" key="1">
    <source>
        <dbReference type="ARBA" id="ARBA00004225"/>
    </source>
</evidence>
<sequence length="1137" mass="122346">MYFAASLPLALLAIALPVFSTPSQSHWSSPAFSRTLVDALSDDPDYSSLLHLLQRTRLIPTLNKLNGSTLFAPTNDAIKKHSLTNSLWRAALEDDNLVPDNVNEELRQQLLYHILNESLSALPTEDTVSVHKTLLFPRKPIDPPSREPPPNPPWLPIPGGTLGGEPQRLRLAAHKESANVGVDAFGKGGAKVVKGLQDAGNGMLLGIDQVLEPPPNLASVVSKSASISYFQKIVKPDILERLNSTAELTLFLPVDDAWNALHPVERLYLESEFSSQDLHRIVDFHAVVGDHVTWSESFDPAIKLTTVEGSTLDIVTGPEGVKVKDAKLVEPDIYASNGVLHLVSSLLLSPDSLELTPEKYLLALNCTKFVSLLHSVDLGGLINDTETKYTILAPKDDILSIFDDPEFPTPGSDELKNLLQYHFLPGKWSTTKLKNGSLLETELLEPGLNYGRQVLSVEVHSDDKKKPAGKTIRFGGAAVIGEPVEIRNVLVYFVSRPLTPPPDALQAALPSLNLSHFLAAVFSTSKAEMLRKTPSTSLLIPRNEAFDRLGSLVSAHLLSATPKDDLEHVIMHHALDSVQYANHLLTGSQHSFASLEGTDIKIERLPNGTNFISSSGGWAGMRAELYPRDLLTQTGVIHEVSDVLIPRSVELTIGKLVKAAKGSTMSTLVNKAGFEWILNGTAPPEGSPWAGEEYADVSWTLLCPTDDAFKDYNLTQLYSDIDGLKTIVSQHLIPTPRSVKDQSEDDLPPLNNNRPLVLDGATYSTLLSPSSAYGDVVFQQRTDSKEYVVGIKGARGTNGEMDSARVLAWGRSTTSTGTGGVIQISRLLVPYQPPWWYEYGAPSVSDAPSTDETMDNRVSAADSAKAFIAGGFGGVSAVLVGHPFDLTKTRLQTAPPGTYKGAIDVVKKTLAQDGITGLYRGIVPPLLGVTPIFAMSFWAYDASKQLIFALTPKRTSETLSTAELATAGFLSAVPTTLVTAPVERAKVLLQVQGQAGSQTKYTGVVDVLKHLYKEGGVKSIFRGTGATLARDGPGSAAYFAAYEVTKKALTPAGSSPSELNLSAIIFAGGTAGVAMWALAIPPDVLKSRIQSAPSGTYNGLLDCARKTIAADGVRALWKGFGPAMARVRLVDSFVPTV</sequence>
<keyword evidence="6" id="KW-1133">Transmembrane helix</keyword>
<feature type="domain" description="FAS1" evidence="12">
    <location>
        <begin position="501"/>
        <end position="644"/>
    </location>
</feature>
<dbReference type="SUPFAM" id="SSF82153">
    <property type="entry name" value="FAS1 domain"/>
    <property type="match status" value="5"/>
</dbReference>
<dbReference type="GO" id="GO:0031966">
    <property type="term" value="C:mitochondrial membrane"/>
    <property type="evidence" value="ECO:0007669"/>
    <property type="project" value="UniProtKB-SubCell"/>
</dbReference>
<evidence type="ECO:0000256" key="2">
    <source>
        <dbReference type="ARBA" id="ARBA00006375"/>
    </source>
</evidence>
<evidence type="ECO:0000256" key="3">
    <source>
        <dbReference type="ARBA" id="ARBA00022448"/>
    </source>
</evidence>
<evidence type="ECO:0000259" key="12">
    <source>
        <dbReference type="PROSITE" id="PS50213"/>
    </source>
</evidence>
<dbReference type="PANTHER" id="PTHR45624">
    <property type="entry name" value="MITOCHONDRIAL BASIC AMINO ACIDS TRANSPORTER-RELATED"/>
    <property type="match status" value="1"/>
</dbReference>
<feature type="compositionally biased region" description="Pro residues" evidence="10">
    <location>
        <begin position="146"/>
        <end position="156"/>
    </location>
</feature>
<dbReference type="InterPro" id="IPR036378">
    <property type="entry name" value="FAS1_dom_sf"/>
</dbReference>
<dbReference type="Proteomes" id="UP000284706">
    <property type="component" value="Unassembled WGS sequence"/>
</dbReference>
<dbReference type="InterPro" id="IPR000782">
    <property type="entry name" value="FAS1_domain"/>
</dbReference>
<evidence type="ECO:0000256" key="9">
    <source>
        <dbReference type="PROSITE-ProRule" id="PRU00282"/>
    </source>
</evidence>
<evidence type="ECO:0000256" key="8">
    <source>
        <dbReference type="ARBA" id="ARBA00023136"/>
    </source>
</evidence>
<keyword evidence="4 9" id="KW-0812">Transmembrane</keyword>
<feature type="repeat" description="Solcar" evidence="9">
    <location>
        <begin position="861"/>
        <end position="946"/>
    </location>
</feature>
<dbReference type="OrthoDB" id="14252at2759"/>
<feature type="domain" description="FAS1" evidence="12">
    <location>
        <begin position="353"/>
        <end position="498"/>
    </location>
</feature>
<evidence type="ECO:0000313" key="14">
    <source>
        <dbReference type="Proteomes" id="UP000284706"/>
    </source>
</evidence>
<accession>A0A409VLF1</accession>
<dbReference type="PANTHER" id="PTHR45624:SF4">
    <property type="entry name" value="CONGESTED-LIKE TRACHEA PROTEIN-RELATED"/>
    <property type="match status" value="1"/>
</dbReference>
<dbReference type="FunCoup" id="A0A409VLF1">
    <property type="interactions" value="19"/>
</dbReference>
<dbReference type="SUPFAM" id="SSF103506">
    <property type="entry name" value="Mitochondrial carrier"/>
    <property type="match status" value="1"/>
</dbReference>
<evidence type="ECO:0000256" key="5">
    <source>
        <dbReference type="ARBA" id="ARBA00022737"/>
    </source>
</evidence>
<dbReference type="PROSITE" id="PS50920">
    <property type="entry name" value="SOLCAR"/>
    <property type="match status" value="3"/>
</dbReference>
<comment type="subcellular location">
    <subcellularLocation>
        <location evidence="1">Mitochondrion membrane</location>
        <topology evidence="1">Multi-pass membrane protein</topology>
    </subcellularLocation>
</comment>
<feature type="chain" id="PRO_5019405987" description="FAS1 domain-containing protein" evidence="11">
    <location>
        <begin position="21"/>
        <end position="1137"/>
    </location>
</feature>
<evidence type="ECO:0000256" key="4">
    <source>
        <dbReference type="ARBA" id="ARBA00022692"/>
    </source>
</evidence>
<dbReference type="GO" id="GO:0006839">
    <property type="term" value="P:mitochondrial transport"/>
    <property type="evidence" value="ECO:0007669"/>
    <property type="project" value="TreeGrafter"/>
</dbReference>
<dbReference type="GO" id="GO:0015227">
    <property type="term" value="F:O-acyl-L-carnitine transmembrane transporter activity"/>
    <property type="evidence" value="ECO:0007669"/>
    <property type="project" value="TreeGrafter"/>
</dbReference>
<keyword evidence="11" id="KW-0732">Signal</keyword>
<keyword evidence="14" id="KW-1185">Reference proteome</keyword>
<evidence type="ECO:0000256" key="6">
    <source>
        <dbReference type="ARBA" id="ARBA00022989"/>
    </source>
</evidence>
<dbReference type="PROSITE" id="PS50213">
    <property type="entry name" value="FAS1"/>
    <property type="match status" value="4"/>
</dbReference>
<keyword evidence="3" id="KW-0813">Transport</keyword>
<dbReference type="AlphaFoldDB" id="A0A409VLF1"/>
<dbReference type="Gene3D" id="1.50.40.10">
    <property type="entry name" value="Mitochondrial carrier domain"/>
    <property type="match status" value="2"/>
</dbReference>
<dbReference type="InParanoid" id="A0A409VLF1"/>
<evidence type="ECO:0000256" key="7">
    <source>
        <dbReference type="ARBA" id="ARBA00023128"/>
    </source>
</evidence>
<dbReference type="InterPro" id="IPR050567">
    <property type="entry name" value="Mitochondrial_Carrier"/>
</dbReference>
<evidence type="ECO:0000256" key="11">
    <source>
        <dbReference type="SAM" id="SignalP"/>
    </source>
</evidence>
<protein>
    <recommendedName>
        <fullName evidence="12">FAS1 domain-containing protein</fullName>
    </recommendedName>
</protein>
<evidence type="ECO:0000313" key="13">
    <source>
        <dbReference type="EMBL" id="PPQ67036.1"/>
    </source>
</evidence>
<comment type="similarity">
    <text evidence="2">Belongs to the mitochondrial carrier (TC 2.A.29) family.</text>
</comment>
<dbReference type="Pfam" id="PF02469">
    <property type="entry name" value="Fasciclin"/>
    <property type="match status" value="5"/>
</dbReference>
<dbReference type="EMBL" id="NHYE01005615">
    <property type="protein sequence ID" value="PPQ67036.1"/>
    <property type="molecule type" value="Genomic_DNA"/>
</dbReference>
<feature type="domain" description="FAS1" evidence="12">
    <location>
        <begin position="33"/>
        <end position="211"/>
    </location>
</feature>
<reference evidence="13 14" key="1">
    <citation type="journal article" date="2018" name="Evol. Lett.">
        <title>Horizontal gene cluster transfer increased hallucinogenic mushroom diversity.</title>
        <authorList>
            <person name="Reynolds H.T."/>
            <person name="Vijayakumar V."/>
            <person name="Gluck-Thaler E."/>
            <person name="Korotkin H.B."/>
            <person name="Matheny P.B."/>
            <person name="Slot J.C."/>
        </authorList>
    </citation>
    <scope>NUCLEOTIDE SEQUENCE [LARGE SCALE GENOMIC DNA]</scope>
    <source>
        <strain evidence="13 14">SRW20</strain>
    </source>
</reference>